<dbReference type="Proteomes" id="UP000324800">
    <property type="component" value="Unassembled WGS sequence"/>
</dbReference>
<feature type="compositionally biased region" description="Low complexity" evidence="1">
    <location>
        <begin position="103"/>
        <end position="114"/>
    </location>
</feature>
<feature type="compositionally biased region" description="Polar residues" evidence="1">
    <location>
        <begin position="23"/>
        <end position="44"/>
    </location>
</feature>
<evidence type="ECO:0000313" key="3">
    <source>
        <dbReference type="Proteomes" id="UP000324800"/>
    </source>
</evidence>
<comment type="caution">
    <text evidence="2">The sequence shown here is derived from an EMBL/GenBank/DDBJ whole genome shotgun (WGS) entry which is preliminary data.</text>
</comment>
<gene>
    <name evidence="2" type="ORF">EZS28_002684</name>
</gene>
<accession>A0A5J4X3K6</accession>
<sequence>MRQNPFLRHQELDQFGTLKHRNFTQGSSSTRLTTSVDNRPQSQRYVPVKPCSPGNSQELPRYGRNGLLRKVKPIDLEDAKLHNYSTKEGDWLHHLSTPESNISSKQKSRSTQRQVYVTPHNNPKVDYDQWKPINTTGMTFASIEYKK</sequence>
<dbReference type="EMBL" id="SNRW01000334">
    <property type="protein sequence ID" value="KAA6401790.1"/>
    <property type="molecule type" value="Genomic_DNA"/>
</dbReference>
<name>A0A5J4X3K6_9EUKA</name>
<reference evidence="2 3" key="1">
    <citation type="submission" date="2019-03" db="EMBL/GenBank/DDBJ databases">
        <title>Single cell metagenomics reveals metabolic interactions within the superorganism composed of flagellate Streblomastix strix and complex community of Bacteroidetes bacteria on its surface.</title>
        <authorList>
            <person name="Treitli S.C."/>
            <person name="Kolisko M."/>
            <person name="Husnik F."/>
            <person name="Keeling P."/>
            <person name="Hampl V."/>
        </authorList>
    </citation>
    <scope>NUCLEOTIDE SEQUENCE [LARGE SCALE GENOMIC DNA]</scope>
    <source>
        <strain evidence="2">ST1C</strain>
    </source>
</reference>
<protein>
    <submittedName>
        <fullName evidence="2">Uncharacterized protein</fullName>
    </submittedName>
</protein>
<feature type="region of interest" description="Disordered" evidence="1">
    <location>
        <begin position="91"/>
        <end position="115"/>
    </location>
</feature>
<proteinExistence type="predicted"/>
<evidence type="ECO:0000313" key="2">
    <source>
        <dbReference type="EMBL" id="KAA6401790.1"/>
    </source>
</evidence>
<dbReference type="AlphaFoldDB" id="A0A5J4X3K6"/>
<organism evidence="2 3">
    <name type="scientific">Streblomastix strix</name>
    <dbReference type="NCBI Taxonomy" id="222440"/>
    <lineage>
        <taxon>Eukaryota</taxon>
        <taxon>Metamonada</taxon>
        <taxon>Preaxostyla</taxon>
        <taxon>Oxymonadida</taxon>
        <taxon>Streblomastigidae</taxon>
        <taxon>Streblomastix</taxon>
    </lineage>
</organism>
<feature type="region of interest" description="Disordered" evidence="1">
    <location>
        <begin position="22"/>
        <end position="64"/>
    </location>
</feature>
<evidence type="ECO:0000256" key="1">
    <source>
        <dbReference type="SAM" id="MobiDB-lite"/>
    </source>
</evidence>